<dbReference type="EMBL" id="JAROCY010000015">
    <property type="protein sequence ID" value="MDF8334572.1"/>
    <property type="molecule type" value="Genomic_DNA"/>
</dbReference>
<reference evidence="6 7" key="1">
    <citation type="submission" date="2023-03" db="EMBL/GenBank/DDBJ databases">
        <title>Novosphingobium cyanobacteriorum sp. nov., isolated from a eutrophic reservoir during the Microcystis bloom period.</title>
        <authorList>
            <person name="Kang M."/>
            <person name="Le V."/>
            <person name="Ko S.-R."/>
            <person name="Lee S.-A."/>
            <person name="Ahn C.-Y."/>
        </authorList>
    </citation>
    <scope>NUCLEOTIDE SEQUENCE [LARGE SCALE GENOMIC DNA]</scope>
    <source>
        <strain evidence="6 7">HBC54</strain>
    </source>
</reference>
<keyword evidence="3" id="KW-0804">Transcription</keyword>
<gene>
    <name evidence="6" type="ORF">POM99_15295</name>
</gene>
<dbReference type="Gene3D" id="1.10.357.10">
    <property type="entry name" value="Tetracycline Repressor, domain 2"/>
    <property type="match status" value="1"/>
</dbReference>
<name>A0ABT6CL51_9SPHN</name>
<evidence type="ECO:0000256" key="1">
    <source>
        <dbReference type="ARBA" id="ARBA00023015"/>
    </source>
</evidence>
<evidence type="ECO:0000259" key="5">
    <source>
        <dbReference type="PROSITE" id="PS50977"/>
    </source>
</evidence>
<comment type="caution">
    <text evidence="6">The sequence shown here is derived from an EMBL/GenBank/DDBJ whole genome shotgun (WGS) entry which is preliminary data.</text>
</comment>
<organism evidence="6 7">
    <name type="scientific">Novosphingobium cyanobacteriorum</name>
    <dbReference type="NCBI Taxonomy" id="3024215"/>
    <lineage>
        <taxon>Bacteria</taxon>
        <taxon>Pseudomonadati</taxon>
        <taxon>Pseudomonadota</taxon>
        <taxon>Alphaproteobacteria</taxon>
        <taxon>Sphingomonadales</taxon>
        <taxon>Sphingomonadaceae</taxon>
        <taxon>Novosphingobium</taxon>
    </lineage>
</organism>
<dbReference type="PANTHER" id="PTHR30055:SF234">
    <property type="entry name" value="HTH-TYPE TRANSCRIPTIONAL REGULATOR BETI"/>
    <property type="match status" value="1"/>
</dbReference>
<evidence type="ECO:0000313" key="7">
    <source>
        <dbReference type="Proteomes" id="UP001222770"/>
    </source>
</evidence>
<feature type="domain" description="HTH tetR-type" evidence="5">
    <location>
        <begin position="1"/>
        <end position="57"/>
    </location>
</feature>
<dbReference type="InterPro" id="IPR036271">
    <property type="entry name" value="Tet_transcr_reg_TetR-rel_C_sf"/>
</dbReference>
<dbReference type="SUPFAM" id="SSF46689">
    <property type="entry name" value="Homeodomain-like"/>
    <property type="match status" value="1"/>
</dbReference>
<dbReference type="PROSITE" id="PS50977">
    <property type="entry name" value="HTH_TETR_2"/>
    <property type="match status" value="1"/>
</dbReference>
<keyword evidence="7" id="KW-1185">Reference proteome</keyword>
<dbReference type="Pfam" id="PF00440">
    <property type="entry name" value="TetR_N"/>
    <property type="match status" value="1"/>
</dbReference>
<evidence type="ECO:0000256" key="3">
    <source>
        <dbReference type="ARBA" id="ARBA00023163"/>
    </source>
</evidence>
<dbReference type="Proteomes" id="UP001222770">
    <property type="component" value="Unassembled WGS sequence"/>
</dbReference>
<dbReference type="PANTHER" id="PTHR30055">
    <property type="entry name" value="HTH-TYPE TRANSCRIPTIONAL REGULATOR RUTR"/>
    <property type="match status" value="1"/>
</dbReference>
<dbReference type="InterPro" id="IPR050109">
    <property type="entry name" value="HTH-type_TetR-like_transc_reg"/>
</dbReference>
<dbReference type="InterPro" id="IPR009057">
    <property type="entry name" value="Homeodomain-like_sf"/>
</dbReference>
<dbReference type="Gene3D" id="1.10.10.60">
    <property type="entry name" value="Homeodomain-like"/>
    <property type="match status" value="1"/>
</dbReference>
<dbReference type="SUPFAM" id="SSF48498">
    <property type="entry name" value="Tetracyclin repressor-like, C-terminal domain"/>
    <property type="match status" value="1"/>
</dbReference>
<dbReference type="InterPro" id="IPR041490">
    <property type="entry name" value="KstR2_TetR_C"/>
</dbReference>
<dbReference type="RefSeq" id="WP_277279348.1">
    <property type="nucleotide sequence ID" value="NZ_JAROCY010000015.1"/>
</dbReference>
<proteinExistence type="predicted"/>
<evidence type="ECO:0000313" key="6">
    <source>
        <dbReference type="EMBL" id="MDF8334572.1"/>
    </source>
</evidence>
<dbReference type="Pfam" id="PF17932">
    <property type="entry name" value="TetR_C_24"/>
    <property type="match status" value="1"/>
</dbReference>
<evidence type="ECO:0000256" key="4">
    <source>
        <dbReference type="PROSITE-ProRule" id="PRU00335"/>
    </source>
</evidence>
<sequence>MQVIDAAAHVFSRFGYHGAGMRAIAEMLGIKVASLYTYFRSKDEALEVVCRAGLEQPMTSLRLACEQETRFEERVHRFLAAHHKLIVQKSDYVSVYMNERRYLTPEATVRINAAAREMRCNFDRLFDDARAEGKMDTAIPSRMARLMLIGVLRNITQFFLEGPVADIDKLVWQSGEHFVRGLAPRPDA</sequence>
<keyword evidence="2 4" id="KW-0238">DNA-binding</keyword>
<dbReference type="InterPro" id="IPR001647">
    <property type="entry name" value="HTH_TetR"/>
</dbReference>
<keyword evidence="1" id="KW-0805">Transcription regulation</keyword>
<accession>A0ABT6CL51</accession>
<evidence type="ECO:0000256" key="2">
    <source>
        <dbReference type="ARBA" id="ARBA00023125"/>
    </source>
</evidence>
<feature type="DNA-binding region" description="H-T-H motif" evidence="4">
    <location>
        <begin position="20"/>
        <end position="39"/>
    </location>
</feature>
<dbReference type="PRINTS" id="PR00455">
    <property type="entry name" value="HTHTETR"/>
</dbReference>
<protein>
    <submittedName>
        <fullName evidence="6">TetR/AcrR family transcriptional regulator</fullName>
    </submittedName>
</protein>